<comment type="caution">
    <text evidence="3">The sequence shown here is derived from an EMBL/GenBank/DDBJ whole genome shotgun (WGS) entry which is preliminary data.</text>
</comment>
<protein>
    <submittedName>
        <fullName evidence="3">Uncharacterized protein</fullName>
    </submittedName>
</protein>
<evidence type="ECO:0000313" key="4">
    <source>
        <dbReference type="Proteomes" id="UP000663888"/>
    </source>
</evidence>
<gene>
    <name evidence="3" type="ORF">RDB_LOCUS128338</name>
</gene>
<feature type="region of interest" description="Disordered" evidence="1">
    <location>
        <begin position="1"/>
        <end position="85"/>
    </location>
</feature>
<feature type="compositionally biased region" description="Acidic residues" evidence="1">
    <location>
        <begin position="962"/>
        <end position="973"/>
    </location>
</feature>
<feature type="compositionally biased region" description="Basic and acidic residues" evidence="1">
    <location>
        <begin position="17"/>
        <end position="28"/>
    </location>
</feature>
<proteinExistence type="predicted"/>
<dbReference type="InterPro" id="IPR015943">
    <property type="entry name" value="WD40/YVTN_repeat-like_dom_sf"/>
</dbReference>
<feature type="compositionally biased region" description="Basic and acidic residues" evidence="1">
    <location>
        <begin position="50"/>
        <end position="69"/>
    </location>
</feature>
<dbReference type="Gene3D" id="2.130.10.10">
    <property type="entry name" value="YVTN repeat-like/Quinoprotein amine dehydrogenase"/>
    <property type="match status" value="1"/>
</dbReference>
<evidence type="ECO:0000256" key="1">
    <source>
        <dbReference type="SAM" id="MobiDB-lite"/>
    </source>
</evidence>
<dbReference type="InterPro" id="IPR036322">
    <property type="entry name" value="WD40_repeat_dom_sf"/>
</dbReference>
<dbReference type="SUPFAM" id="SSF50978">
    <property type="entry name" value="WD40 repeat-like"/>
    <property type="match status" value="1"/>
</dbReference>
<feature type="region of interest" description="Disordered" evidence="1">
    <location>
        <begin position="519"/>
        <end position="557"/>
    </location>
</feature>
<dbReference type="EMBL" id="CAJMWX010001351">
    <property type="protein sequence ID" value="CAE6483307.1"/>
    <property type="molecule type" value="Genomic_DNA"/>
</dbReference>
<evidence type="ECO:0000256" key="2">
    <source>
        <dbReference type="SAM" id="Phobius"/>
    </source>
</evidence>
<feature type="transmembrane region" description="Helical" evidence="2">
    <location>
        <begin position="382"/>
        <end position="403"/>
    </location>
</feature>
<name>A0A8H3CHE0_9AGAM</name>
<keyword evidence="2" id="KW-0472">Membrane</keyword>
<organism evidence="3 4">
    <name type="scientific">Rhizoctonia solani</name>
    <dbReference type="NCBI Taxonomy" id="456999"/>
    <lineage>
        <taxon>Eukaryota</taxon>
        <taxon>Fungi</taxon>
        <taxon>Dikarya</taxon>
        <taxon>Basidiomycota</taxon>
        <taxon>Agaricomycotina</taxon>
        <taxon>Agaricomycetes</taxon>
        <taxon>Cantharellales</taxon>
        <taxon>Ceratobasidiaceae</taxon>
        <taxon>Rhizoctonia</taxon>
    </lineage>
</organism>
<dbReference type="Pfam" id="PF00400">
    <property type="entry name" value="WD40"/>
    <property type="match status" value="1"/>
</dbReference>
<feature type="transmembrane region" description="Helical" evidence="2">
    <location>
        <begin position="428"/>
        <end position="447"/>
    </location>
</feature>
<feature type="compositionally biased region" description="Basic and acidic residues" evidence="1">
    <location>
        <begin position="545"/>
        <end position="557"/>
    </location>
</feature>
<feature type="transmembrane region" description="Helical" evidence="2">
    <location>
        <begin position="453"/>
        <end position="479"/>
    </location>
</feature>
<feature type="compositionally biased region" description="Low complexity" evidence="1">
    <location>
        <begin position="70"/>
        <end position="82"/>
    </location>
</feature>
<feature type="transmembrane region" description="Helical" evidence="2">
    <location>
        <begin position="344"/>
        <end position="362"/>
    </location>
</feature>
<dbReference type="Proteomes" id="UP000663888">
    <property type="component" value="Unassembled WGS sequence"/>
</dbReference>
<feature type="region of interest" description="Disordered" evidence="1">
    <location>
        <begin position="924"/>
        <end position="973"/>
    </location>
</feature>
<reference evidence="3" key="1">
    <citation type="submission" date="2021-01" db="EMBL/GenBank/DDBJ databases">
        <authorList>
            <person name="Kaushik A."/>
        </authorList>
    </citation>
    <scope>NUCLEOTIDE SEQUENCE</scope>
    <source>
        <strain evidence="3">AG4-R118</strain>
    </source>
</reference>
<evidence type="ECO:0000313" key="3">
    <source>
        <dbReference type="EMBL" id="CAE6483307.1"/>
    </source>
</evidence>
<dbReference type="InterPro" id="IPR001680">
    <property type="entry name" value="WD40_rpt"/>
</dbReference>
<dbReference type="AlphaFoldDB" id="A0A8H3CHE0"/>
<keyword evidence="2" id="KW-1133">Transmembrane helix</keyword>
<accession>A0A8H3CHE0</accession>
<sequence length="973" mass="108447">MDPAPEGIIHYTTMNTGKHDHKVDHDQADTSGLDLHPGPDHELGSTSDVSSRDDPPISSDAVDRNHNENRGPNSSPPGRSNSTPLAQLQHHGAVNAHLVNFARKQLETEGVKIFEDFNQEAEEVDAALRLLGSSMQLFGSSVGVLHAIYQLRKSLLRLQFHFGENAAFLYEDSVKPNEKRYACEVKPDMKFNGQINEPDLLTQKRNTPNFITEKTSNMPQTMEIDTDTKYELRKVMGRKRYRTIGGSMEQVNETLKEFIERINEISGFHDELINRSFGSFAEELNYRVDAFKRLNYQPNKAFKEHINKLAAVFGHHLRKMNHALKNFQKNSIPIIQRFQEHRSLGLQGLSAVATFFSGITASTIQYQLDDTSTSLQGAVNGLWIMSLACSIASAVSAQVVYFWRTSRFSSPSKYTPGIIGRVLQYTPLVYLCCAVSTFMVGLSVFTFSSDQHIVISVLIAAFTGLVAFELVVFGLWITLERIAYSWTRGKSWFLQVHSHLVSDMWTYMVTKLEPLIRPRATTPGMNDQAPGSNVEQGLQPSDQQPIKEQKPGRSASDRMRVAIRKIMQHQRDEKLKVFREQYLPRRQTSTYITHAQKQAGIGRFELSVVSSQHNGLIKHLAFNPKDPLLLATCGWDGKALVSRIGNKMSTEVTLNHDRDIHGQSSAQLQGGQQLFGRPLNEDTCVREVAWSLDGKKLATRTRKAVRIWDIEPENAKTGAPWSIVQPPKGDARTVEAIAWTSCTIQNAKGKKKEGDEVPCLLMMGYTPKAGQRVVGSTACLNTQDTQSNSGMWTSGVEKEIRNTRVISMAVVDESKLIAVGVDTEGSAKFEAEKYLLLFNYVLGEIMRINLPTGAIFSVFGLISQRQLRISPGVVVSEGPTMPTCVVLLKIKFFTCNKQARPNFKCASGAVDGILSVWTTTDRPGNAAHTPVRQATGAVSSSAPLYSESQPLPMFPSPRLDLDMPENEDEPYLK</sequence>
<feature type="compositionally biased region" description="Polar residues" evidence="1">
    <location>
        <begin position="936"/>
        <end position="949"/>
    </location>
</feature>
<dbReference type="OrthoDB" id="2504919at2759"/>
<feature type="compositionally biased region" description="Polar residues" evidence="1">
    <location>
        <begin position="523"/>
        <end position="544"/>
    </location>
</feature>
<keyword evidence="2" id="KW-0812">Transmembrane</keyword>